<feature type="domain" description="Beta-lactamase-related" evidence="2">
    <location>
        <begin position="47"/>
        <end position="355"/>
    </location>
</feature>
<feature type="region of interest" description="Disordered" evidence="1">
    <location>
        <begin position="20"/>
        <end position="51"/>
    </location>
</feature>
<evidence type="ECO:0000313" key="3">
    <source>
        <dbReference type="EMBL" id="RRR19075.1"/>
    </source>
</evidence>
<dbReference type="RefSeq" id="WP_126986400.1">
    <property type="nucleotide sequence ID" value="NZ_ML133854.1"/>
</dbReference>
<reference evidence="3 4" key="1">
    <citation type="submission" date="2018-07" db="EMBL/GenBank/DDBJ databases">
        <title>Brachybacteriurn paraconglorneratum KCTC 9916.</title>
        <authorList>
            <person name="Li Y."/>
        </authorList>
    </citation>
    <scope>NUCLEOTIDE SEQUENCE [LARGE SCALE GENOMIC DNA]</scope>
    <source>
        <strain evidence="3 4">KCTC 9916</strain>
    </source>
</reference>
<dbReference type="InterPro" id="IPR050789">
    <property type="entry name" value="Diverse_Enzym_Activities"/>
</dbReference>
<evidence type="ECO:0000256" key="1">
    <source>
        <dbReference type="SAM" id="MobiDB-lite"/>
    </source>
</evidence>
<gene>
    <name evidence="3" type="ORF">DS079_08085</name>
</gene>
<dbReference type="EMBL" id="QOCI01000005">
    <property type="protein sequence ID" value="RRR19075.1"/>
    <property type="molecule type" value="Genomic_DNA"/>
</dbReference>
<accession>A0A3R8SQJ3</accession>
<sequence>MSLPTSPAVRLLESATDAGTVPGGIISHGRDPEPIARGRLSPRGPGDSDAPAFPADAIVRIQSMTKAIQAVAALRLVERGVLALDSPVDPWLPELAAPRVLPRPDAALDQAVPSLTEITLRHLLTCTSGLGIATVEGPLQQAMVEAGLEAGSAPWSLGADEWLAALGALPLVGEPGRVWRYHHSFSVLGVLLSRATGRSLEEHLRADLFEPLGMVDTGSFVPLSQRHRLPPAFSVEDGQLAEAEPAGGGPLVGEPSLDVSHGELVSTAADYLRFVRALRDGELLSPEHLAMMTTDQVPAEVKRPDSFYPGFWDRTGWGFGVSVVTGGEHRGRWGWSGGYGTDFFVDADGTIGLLLVQVEIGEHLMPLLEAFQELPTPPS</sequence>
<name>A0A3R8SQJ3_9MICO</name>
<evidence type="ECO:0000313" key="4">
    <source>
        <dbReference type="Proteomes" id="UP000274327"/>
    </source>
</evidence>
<dbReference type="SUPFAM" id="SSF56601">
    <property type="entry name" value="beta-lactamase/transpeptidase-like"/>
    <property type="match status" value="1"/>
</dbReference>
<dbReference type="Proteomes" id="UP000274327">
    <property type="component" value="Unassembled WGS sequence"/>
</dbReference>
<protein>
    <submittedName>
        <fullName evidence="3">Penicillin-binding protein</fullName>
    </submittedName>
</protein>
<dbReference type="InterPro" id="IPR001466">
    <property type="entry name" value="Beta-lactam-related"/>
</dbReference>
<dbReference type="Gene3D" id="3.40.710.10">
    <property type="entry name" value="DD-peptidase/beta-lactamase superfamily"/>
    <property type="match status" value="1"/>
</dbReference>
<dbReference type="PANTHER" id="PTHR43283">
    <property type="entry name" value="BETA-LACTAMASE-RELATED"/>
    <property type="match status" value="1"/>
</dbReference>
<comment type="caution">
    <text evidence="3">The sequence shown here is derived from an EMBL/GenBank/DDBJ whole genome shotgun (WGS) entry which is preliminary data.</text>
</comment>
<keyword evidence="4" id="KW-1185">Reference proteome</keyword>
<dbReference type="Pfam" id="PF00144">
    <property type="entry name" value="Beta-lactamase"/>
    <property type="match status" value="1"/>
</dbReference>
<dbReference type="InterPro" id="IPR012338">
    <property type="entry name" value="Beta-lactam/transpept-like"/>
</dbReference>
<dbReference type="AlphaFoldDB" id="A0A3R8SQJ3"/>
<dbReference type="PANTHER" id="PTHR43283:SF3">
    <property type="entry name" value="BETA-LACTAMASE FAMILY PROTEIN (AFU_ORTHOLOGUE AFUA_5G07500)"/>
    <property type="match status" value="1"/>
</dbReference>
<dbReference type="GeneID" id="78120981"/>
<proteinExistence type="predicted"/>
<evidence type="ECO:0000259" key="2">
    <source>
        <dbReference type="Pfam" id="PF00144"/>
    </source>
</evidence>
<organism evidence="3 4">
    <name type="scientific">Brachybacterium paraconglomeratum</name>
    <dbReference type="NCBI Taxonomy" id="173362"/>
    <lineage>
        <taxon>Bacteria</taxon>
        <taxon>Bacillati</taxon>
        <taxon>Actinomycetota</taxon>
        <taxon>Actinomycetes</taxon>
        <taxon>Micrococcales</taxon>
        <taxon>Dermabacteraceae</taxon>
        <taxon>Brachybacterium</taxon>
    </lineage>
</organism>